<organism evidence="1 2">
    <name type="scientific">Roseateles rivi</name>
    <dbReference type="NCBI Taxonomy" id="3299028"/>
    <lineage>
        <taxon>Bacteria</taxon>
        <taxon>Pseudomonadati</taxon>
        <taxon>Pseudomonadota</taxon>
        <taxon>Betaproteobacteria</taxon>
        <taxon>Burkholderiales</taxon>
        <taxon>Sphaerotilaceae</taxon>
        <taxon>Roseateles</taxon>
    </lineage>
</organism>
<name>A0ABW7FR70_9BURK</name>
<comment type="caution">
    <text evidence="1">The sequence shown here is derived from an EMBL/GenBank/DDBJ whole genome shotgun (WGS) entry which is preliminary data.</text>
</comment>
<gene>
    <name evidence="1" type="ORF">ACG0Z6_01000</name>
</gene>
<reference evidence="1 2" key="1">
    <citation type="submission" date="2024-08" db="EMBL/GenBank/DDBJ databases">
        <authorList>
            <person name="Lu H."/>
        </authorList>
    </citation>
    <scope>NUCLEOTIDE SEQUENCE [LARGE SCALE GENOMIC DNA]</scope>
    <source>
        <strain evidence="1 2">BYS180W</strain>
    </source>
</reference>
<dbReference type="EMBL" id="JBIGHZ010000001">
    <property type="protein sequence ID" value="MFG6446812.1"/>
    <property type="molecule type" value="Genomic_DNA"/>
</dbReference>
<proteinExistence type="predicted"/>
<protein>
    <submittedName>
        <fullName evidence="1">Uncharacterized protein</fullName>
    </submittedName>
</protein>
<sequence>MATAIIAGRTFEWSFVTNTNEFKPLERFGDSAGVDVLRISLPGTGFDVAIRVLTGQYSDGTHRYLGPLLVVGSEFPAEQHAVPVGNMLALRPKLVSLAPDEPNAATVERIVQWCWSPRFKAVRVNSSGGRWVGYGREAAI</sequence>
<dbReference type="RefSeq" id="WP_394457959.1">
    <property type="nucleotide sequence ID" value="NZ_JBIGHZ010000001.1"/>
</dbReference>
<accession>A0ABW7FR70</accession>
<evidence type="ECO:0000313" key="2">
    <source>
        <dbReference type="Proteomes" id="UP001606099"/>
    </source>
</evidence>
<evidence type="ECO:0000313" key="1">
    <source>
        <dbReference type="EMBL" id="MFG6446812.1"/>
    </source>
</evidence>
<dbReference type="Proteomes" id="UP001606099">
    <property type="component" value="Unassembled WGS sequence"/>
</dbReference>
<keyword evidence="2" id="KW-1185">Reference proteome</keyword>